<keyword evidence="3" id="KW-0131">Cell cycle</keyword>
<evidence type="ECO:0000256" key="1">
    <source>
        <dbReference type="ARBA" id="ARBA00022618"/>
    </source>
</evidence>
<feature type="domain" description="Cyclin-like" evidence="6">
    <location>
        <begin position="549"/>
        <end position="633"/>
    </location>
</feature>
<evidence type="ECO:0000256" key="4">
    <source>
        <dbReference type="RuleBase" id="RU000383"/>
    </source>
</evidence>
<evidence type="ECO:0000313" key="7">
    <source>
        <dbReference type="EMBL" id="OWM84746.1"/>
    </source>
</evidence>
<accession>A0A218XJ46</accession>
<dbReference type="Pfam" id="PF00134">
    <property type="entry name" value="Cyclin_N"/>
    <property type="match status" value="1"/>
</dbReference>
<dbReference type="FunFam" id="1.10.472.10:FF:000057">
    <property type="entry name" value="Cyclin N-terminal domain containing 2"/>
    <property type="match status" value="1"/>
</dbReference>
<feature type="region of interest" description="Disordered" evidence="5">
    <location>
        <begin position="403"/>
        <end position="452"/>
    </location>
</feature>
<comment type="similarity">
    <text evidence="4">Belongs to the cyclin family.</text>
</comment>
<name>A0A218XJ46_PUNGR</name>
<dbReference type="SMART" id="SM00385">
    <property type="entry name" value="CYCLIN"/>
    <property type="match status" value="1"/>
</dbReference>
<dbReference type="Proteomes" id="UP000197138">
    <property type="component" value="Unassembled WGS sequence"/>
</dbReference>
<dbReference type="SUPFAM" id="SSF47954">
    <property type="entry name" value="Cyclin-like"/>
    <property type="match status" value="2"/>
</dbReference>
<feature type="region of interest" description="Disordered" evidence="5">
    <location>
        <begin position="343"/>
        <end position="362"/>
    </location>
</feature>
<evidence type="ECO:0000259" key="6">
    <source>
        <dbReference type="SMART" id="SM00385"/>
    </source>
</evidence>
<dbReference type="PANTHER" id="PTHR10177">
    <property type="entry name" value="CYCLINS"/>
    <property type="match status" value="1"/>
</dbReference>
<reference evidence="8" key="1">
    <citation type="journal article" date="2017" name="Plant J.">
        <title>The pomegranate (Punica granatum L.) genome and the genomics of punicalagin biosynthesis.</title>
        <authorList>
            <person name="Qin G."/>
            <person name="Xu C."/>
            <person name="Ming R."/>
            <person name="Tang H."/>
            <person name="Guyot R."/>
            <person name="Kramer E.M."/>
            <person name="Hu Y."/>
            <person name="Yi X."/>
            <person name="Qi Y."/>
            <person name="Xu X."/>
            <person name="Gao Z."/>
            <person name="Pan H."/>
            <person name="Jian J."/>
            <person name="Tian Y."/>
            <person name="Yue Z."/>
            <person name="Xu Y."/>
        </authorList>
    </citation>
    <scope>NUCLEOTIDE SEQUENCE [LARGE SCALE GENOMIC DNA]</scope>
    <source>
        <strain evidence="8">cv. Dabenzi</strain>
    </source>
</reference>
<dbReference type="Gene3D" id="1.10.472.10">
    <property type="entry name" value="Cyclin-like"/>
    <property type="match status" value="2"/>
</dbReference>
<dbReference type="InterPro" id="IPR006671">
    <property type="entry name" value="Cyclin_N"/>
</dbReference>
<dbReference type="Pfam" id="PF02984">
    <property type="entry name" value="Cyclin_C"/>
    <property type="match status" value="1"/>
</dbReference>
<evidence type="ECO:0000256" key="5">
    <source>
        <dbReference type="SAM" id="MobiDB-lite"/>
    </source>
</evidence>
<dbReference type="EMBL" id="MTKT01001287">
    <property type="protein sequence ID" value="OWM84746.1"/>
    <property type="molecule type" value="Genomic_DNA"/>
</dbReference>
<dbReference type="GO" id="GO:0051301">
    <property type="term" value="P:cell division"/>
    <property type="evidence" value="ECO:0007669"/>
    <property type="project" value="UniProtKB-KW"/>
</dbReference>
<proteinExistence type="inferred from homology"/>
<evidence type="ECO:0000256" key="2">
    <source>
        <dbReference type="ARBA" id="ARBA00023127"/>
    </source>
</evidence>
<feature type="compositionally biased region" description="Polar residues" evidence="5">
    <location>
        <begin position="410"/>
        <end position="421"/>
    </location>
</feature>
<comment type="caution">
    <text evidence="7">The sequence shown here is derived from an EMBL/GenBank/DDBJ whole genome shotgun (WGS) entry which is preliminary data.</text>
</comment>
<dbReference type="AlphaFoldDB" id="A0A218XJ46"/>
<keyword evidence="2 4" id="KW-0195">Cyclin</keyword>
<dbReference type="InterPro" id="IPR036915">
    <property type="entry name" value="Cyclin-like_sf"/>
</dbReference>
<evidence type="ECO:0000256" key="3">
    <source>
        <dbReference type="ARBA" id="ARBA00023306"/>
    </source>
</evidence>
<dbReference type="InterPro" id="IPR013763">
    <property type="entry name" value="Cyclin-like_dom"/>
</dbReference>
<evidence type="ECO:0000313" key="8">
    <source>
        <dbReference type="Proteomes" id="UP000197138"/>
    </source>
</evidence>
<dbReference type="InterPro" id="IPR039361">
    <property type="entry name" value="Cyclin"/>
</dbReference>
<organism evidence="7 8">
    <name type="scientific">Punica granatum</name>
    <name type="common">Pomegranate</name>
    <dbReference type="NCBI Taxonomy" id="22663"/>
    <lineage>
        <taxon>Eukaryota</taxon>
        <taxon>Viridiplantae</taxon>
        <taxon>Streptophyta</taxon>
        <taxon>Embryophyta</taxon>
        <taxon>Tracheophyta</taxon>
        <taxon>Spermatophyta</taxon>
        <taxon>Magnoliopsida</taxon>
        <taxon>eudicotyledons</taxon>
        <taxon>Gunneridae</taxon>
        <taxon>Pentapetalae</taxon>
        <taxon>rosids</taxon>
        <taxon>malvids</taxon>
        <taxon>Myrtales</taxon>
        <taxon>Lythraceae</taxon>
        <taxon>Punica</taxon>
    </lineage>
</organism>
<dbReference type="CDD" id="cd20507">
    <property type="entry name" value="CYCLIN_CCNB1-like_rpt1"/>
    <property type="match status" value="1"/>
</dbReference>
<protein>
    <recommendedName>
        <fullName evidence="6">Cyclin-like domain-containing protein</fullName>
    </recommendedName>
</protein>
<dbReference type="InterPro" id="IPR004367">
    <property type="entry name" value="Cyclin_C-dom"/>
</dbReference>
<keyword evidence="1" id="KW-0132">Cell division</keyword>
<sequence length="719" mass="79115">MMQGGFVKEEFRTGANKSLDHGVIDNGVIKLSHRVFIFQSTGKGIGIGARTKQRGAGSSPELIHQLHYQGPKSGPDGLGRAQTTAHSKGQAQGYYGQCSYPFENKNRPRFLFLFSFTPCAVNCEAFPSDSDLKSPLGLMARGKAKVDAGMSSVTGDPLARKNAGPTKFKVYSEKGKLKTDAAVASSRKSVAATKGTTQPELTIGPKNMEKIKGLRDSSVKTNVRRKALADVSNIRKIGSSGVACDGSKPITYSNMDCWRLLVVSDVDMKELVATSNAQSTKTKETCSGSTFTDNRRSRINSLALPRKILPVLRRNNQENSDSSDKGKGKTAIAIKAKSGKKMLPQLSNTGSHIAKNRPSDGHIMTVPKGQRNIATHASSGIPTTRTGNIARVVPNIQTTIKTKHLPAADKSSSVPAVSSGTDKPETNPVPEDTASTVSQENKRQEIPSGETSLLEENKEKAIVKGKAGRRRSYTSLLMARSKFLGEHGEVVKQENVPNIDDGSNQLEVAEYVDEIYEYYWITEAQFSSLANYMSIQGDVTPPMRGILINWLIEVHLKFDLMHETLYLMVTLLDRYLSQVPIQKNEMQLVGLAALLLASKYEDFWHPRIKDLISVSAESYTREQMLRMESSILKKLKFRLNIPTPYVFMLRFLKAAQSDKVLEHLAFYLVELSLVEECAEMILRFHKAAPKGQLKVTYEKYAGPDLSGVATIRPLEKLPA</sequence>
<gene>
    <name evidence="7" type="ORF">CDL15_Pgr027533</name>
</gene>